<dbReference type="PANTHER" id="PTHR28293:SF1">
    <property type="entry name" value="NUCLEAR RIM PROTEIN 1"/>
    <property type="match status" value="1"/>
</dbReference>
<feature type="region of interest" description="Disordered" evidence="5">
    <location>
        <begin position="1"/>
        <end position="55"/>
    </location>
</feature>
<dbReference type="Pfam" id="PF10332">
    <property type="entry name" value="DUF2418"/>
    <property type="match status" value="1"/>
</dbReference>
<feature type="region of interest" description="Disordered" evidence="5">
    <location>
        <begin position="100"/>
        <end position="134"/>
    </location>
</feature>
<evidence type="ECO:0000313" key="7">
    <source>
        <dbReference type="EMBL" id="CCA71308.1"/>
    </source>
</evidence>
<evidence type="ECO:0008006" key="9">
    <source>
        <dbReference type="Google" id="ProtNLM"/>
    </source>
</evidence>
<dbReference type="GO" id="GO:0043007">
    <property type="term" value="P:maintenance of rDNA"/>
    <property type="evidence" value="ECO:0007669"/>
    <property type="project" value="TreeGrafter"/>
</dbReference>
<comment type="caution">
    <text evidence="7">The sequence shown here is derived from an EMBL/GenBank/DDBJ whole genome shotgun (WGS) entry which is preliminary data.</text>
</comment>
<dbReference type="InParanoid" id="G4TJ15"/>
<name>G4TJ15_SERID</name>
<evidence type="ECO:0000256" key="4">
    <source>
        <dbReference type="ARBA" id="ARBA00023136"/>
    </source>
</evidence>
<dbReference type="GO" id="GO:0007096">
    <property type="term" value="P:regulation of exit from mitosis"/>
    <property type="evidence" value="ECO:0007669"/>
    <property type="project" value="TreeGrafter"/>
</dbReference>
<dbReference type="AlphaFoldDB" id="G4TJ15"/>
<proteinExistence type="predicted"/>
<sequence length="441" mass="50544">MSVRKARQSRVLQPSKTQYEEYEEPLRPEHVVSDRHPAEDTVVDGPATPDARTVKPRKSASLIYAQSPLSTPSLSETYAFDWEAARGHRPPVFATPIRHRGRRSMGTGTSDERPELGTPMSSGSGGVTGMKKKPRQSRVILRTTTWGAWLAGLPAQWWLSLTMMQHDLPLPPAKTMGRGLGILLHVVHAFTRWWEIRAKEIEEDGWGDLDLRSILSDNSEEESSEWLSWSFILNATLLLLAVVNALRMLTRTRLYDFQLRGERSKPINSVNASFISSPLKRRHSDQSTLPSESSVWRHLLRLLFMFGRWIAHAWNFLIHHPSKTKAVTTTRGPQIQRLEAWDPSEVELRLFETYSPLHALLWYTVQANNWPIMCGVMLLTSFQLGLIITSYTHLLNDRKQIHAEVMREYEEKFVSPRLNVIKKDACVMTTESEMVNYSPRR</sequence>
<gene>
    <name evidence="7" type="ORF">PIIN_05247</name>
</gene>
<reference evidence="7 8" key="1">
    <citation type="journal article" date="2011" name="PLoS Pathog.">
        <title>Endophytic Life Strategies Decoded by Genome and Transcriptome Analyses of the Mutualistic Root Symbiont Piriformospora indica.</title>
        <authorList>
            <person name="Zuccaro A."/>
            <person name="Lahrmann U."/>
            <person name="Guldener U."/>
            <person name="Langen G."/>
            <person name="Pfiffi S."/>
            <person name="Biedenkopf D."/>
            <person name="Wong P."/>
            <person name="Samans B."/>
            <person name="Grimm C."/>
            <person name="Basiewicz M."/>
            <person name="Murat C."/>
            <person name="Martin F."/>
            <person name="Kogel K.H."/>
        </authorList>
    </citation>
    <scope>NUCLEOTIDE SEQUENCE [LARGE SCALE GENOMIC DNA]</scope>
    <source>
        <strain evidence="7 8">DSM 11827</strain>
    </source>
</reference>
<dbReference type="OrthoDB" id="3363151at2759"/>
<keyword evidence="8" id="KW-1185">Reference proteome</keyword>
<dbReference type="PANTHER" id="PTHR28293">
    <property type="entry name" value="NUCLEAR RIM PROTEIN 1"/>
    <property type="match status" value="1"/>
</dbReference>
<keyword evidence="3 6" id="KW-1133">Transmembrane helix</keyword>
<feature type="compositionally biased region" description="Basic and acidic residues" evidence="5">
    <location>
        <begin position="24"/>
        <end position="39"/>
    </location>
</feature>
<organism evidence="7 8">
    <name type="scientific">Serendipita indica (strain DSM 11827)</name>
    <name type="common">Root endophyte fungus</name>
    <name type="synonym">Piriformospora indica</name>
    <dbReference type="NCBI Taxonomy" id="1109443"/>
    <lineage>
        <taxon>Eukaryota</taxon>
        <taxon>Fungi</taxon>
        <taxon>Dikarya</taxon>
        <taxon>Basidiomycota</taxon>
        <taxon>Agaricomycotina</taxon>
        <taxon>Agaricomycetes</taxon>
        <taxon>Sebacinales</taxon>
        <taxon>Serendipitaceae</taxon>
        <taxon>Serendipita</taxon>
    </lineage>
</organism>
<evidence type="ECO:0000256" key="6">
    <source>
        <dbReference type="SAM" id="Phobius"/>
    </source>
</evidence>
<evidence type="ECO:0000256" key="2">
    <source>
        <dbReference type="ARBA" id="ARBA00022692"/>
    </source>
</evidence>
<evidence type="ECO:0000256" key="3">
    <source>
        <dbReference type="ARBA" id="ARBA00022989"/>
    </source>
</evidence>
<comment type="subcellular location">
    <subcellularLocation>
        <location evidence="1">Endomembrane system</location>
        <topology evidence="1">Multi-pass membrane protein</topology>
    </subcellularLocation>
</comment>
<dbReference type="Proteomes" id="UP000007148">
    <property type="component" value="Unassembled WGS sequence"/>
</dbReference>
<keyword evidence="2 6" id="KW-0812">Transmembrane</keyword>
<protein>
    <recommendedName>
        <fullName evidence="9">Nuclear rim protein 1</fullName>
    </recommendedName>
</protein>
<dbReference type="GO" id="GO:0012505">
    <property type="term" value="C:endomembrane system"/>
    <property type="evidence" value="ECO:0007669"/>
    <property type="project" value="UniProtKB-SubCell"/>
</dbReference>
<evidence type="ECO:0000256" key="5">
    <source>
        <dbReference type="SAM" id="MobiDB-lite"/>
    </source>
</evidence>
<feature type="transmembrane region" description="Helical" evidence="6">
    <location>
        <begin position="139"/>
        <end position="159"/>
    </location>
</feature>
<feature type="transmembrane region" description="Helical" evidence="6">
    <location>
        <begin position="226"/>
        <end position="246"/>
    </location>
</feature>
<dbReference type="InterPro" id="IPR018819">
    <property type="entry name" value="Nur1/Mug154"/>
</dbReference>
<dbReference type="STRING" id="1109443.G4TJ15"/>
<dbReference type="eggNOG" id="ENOG502SE58">
    <property type="taxonomic scope" value="Eukaryota"/>
</dbReference>
<dbReference type="HOGENOM" id="CLU_062849_0_0_1"/>
<evidence type="ECO:0000256" key="1">
    <source>
        <dbReference type="ARBA" id="ARBA00004127"/>
    </source>
</evidence>
<keyword evidence="4 6" id="KW-0472">Membrane</keyword>
<dbReference type="EMBL" id="CAFZ01000114">
    <property type="protein sequence ID" value="CCA71308.1"/>
    <property type="molecule type" value="Genomic_DNA"/>
</dbReference>
<evidence type="ECO:0000313" key="8">
    <source>
        <dbReference type="Proteomes" id="UP000007148"/>
    </source>
</evidence>
<accession>G4TJ15</accession>